<protein>
    <recommendedName>
        <fullName evidence="3">Peptidase M20 dimerisation domain-containing protein</fullName>
    </recommendedName>
</protein>
<reference evidence="4 5" key="1">
    <citation type="journal article" date="2016" name="Nat. Commun.">
        <title>Thousands of microbial genomes shed light on interconnected biogeochemical processes in an aquifer system.</title>
        <authorList>
            <person name="Anantharaman K."/>
            <person name="Brown C.T."/>
            <person name="Hug L.A."/>
            <person name="Sharon I."/>
            <person name="Castelle C.J."/>
            <person name="Probst A.J."/>
            <person name="Thomas B.C."/>
            <person name="Singh A."/>
            <person name="Wilkins M.J."/>
            <person name="Karaoz U."/>
            <person name="Brodie E.L."/>
            <person name="Williams K.H."/>
            <person name="Hubbard S.S."/>
            <person name="Banfield J.F."/>
        </authorList>
    </citation>
    <scope>NUCLEOTIDE SEQUENCE [LARGE SCALE GENOMIC DNA]</scope>
</reference>
<sequence length="384" mass="42359">MKNNQATTLLSQLVSISSISGSEARIADFIYAWLKNHGVNAFKQAQNVVAKVEGKDSGQAIILNGHMDTVKPGDRNKWQTDPFDPVLKGDRLYGLGASDMKGSLAAMMIFAQKLVTQQPVCDVWFSFVVKEELDGSGTKSFLKWFKEKGYLKKYQGIAAVIGEPTGLKTIELGHKGNAFIKVSIKGQSGHGSRPEAIKEHAILKMNQLIAESVKQVKIWQKKYQDKYLGMPTLGLTGIKAGSFKCPNKFPDQCQAQFDLRTTPALHQVLEKEIKNWLAKSGASFQFIAKPAPFGWCDPEEKIVFAIKAAIRGIKLNVSHGASDQCFFTLLGIPAVIFGPGEKTIIHQENEWIDLKEVGKALSIYQKVVVQFTTVPESPTFLGWG</sequence>
<dbReference type="AlphaFoldDB" id="A0A1F5E3X5"/>
<dbReference type="InterPro" id="IPR050072">
    <property type="entry name" value="Peptidase_M20A"/>
</dbReference>
<dbReference type="Pfam" id="PF01546">
    <property type="entry name" value="Peptidase_M20"/>
    <property type="match status" value="1"/>
</dbReference>
<gene>
    <name evidence="4" type="ORF">A2160_04640</name>
</gene>
<evidence type="ECO:0000256" key="1">
    <source>
        <dbReference type="ARBA" id="ARBA00022723"/>
    </source>
</evidence>
<keyword evidence="1" id="KW-0479">Metal-binding</keyword>
<evidence type="ECO:0000256" key="2">
    <source>
        <dbReference type="ARBA" id="ARBA00022801"/>
    </source>
</evidence>
<dbReference type="InterPro" id="IPR036264">
    <property type="entry name" value="Bact_exopeptidase_dim_dom"/>
</dbReference>
<name>A0A1F5E3X5_9BACT</name>
<dbReference type="STRING" id="1797457.A2160_04640"/>
<evidence type="ECO:0000313" key="4">
    <source>
        <dbReference type="EMBL" id="OGD62092.1"/>
    </source>
</evidence>
<organism evidence="4 5">
    <name type="scientific">Candidatus Beckwithbacteria bacterium RBG_13_42_9</name>
    <dbReference type="NCBI Taxonomy" id="1797457"/>
    <lineage>
        <taxon>Bacteria</taxon>
        <taxon>Candidatus Beckwithiibacteriota</taxon>
    </lineage>
</organism>
<proteinExistence type="predicted"/>
<dbReference type="SUPFAM" id="SSF53187">
    <property type="entry name" value="Zn-dependent exopeptidases"/>
    <property type="match status" value="1"/>
</dbReference>
<dbReference type="GO" id="GO:0046872">
    <property type="term" value="F:metal ion binding"/>
    <property type="evidence" value="ECO:0007669"/>
    <property type="project" value="UniProtKB-KW"/>
</dbReference>
<dbReference type="InterPro" id="IPR011650">
    <property type="entry name" value="Peptidase_M20_dimer"/>
</dbReference>
<dbReference type="Gene3D" id="3.30.70.360">
    <property type="match status" value="1"/>
</dbReference>
<dbReference type="Gene3D" id="3.40.630.10">
    <property type="entry name" value="Zn peptidases"/>
    <property type="match status" value="1"/>
</dbReference>
<dbReference type="GO" id="GO:0016787">
    <property type="term" value="F:hydrolase activity"/>
    <property type="evidence" value="ECO:0007669"/>
    <property type="project" value="UniProtKB-KW"/>
</dbReference>
<keyword evidence="2" id="KW-0378">Hydrolase</keyword>
<dbReference type="Pfam" id="PF07687">
    <property type="entry name" value="M20_dimer"/>
    <property type="match status" value="1"/>
</dbReference>
<comment type="caution">
    <text evidence="4">The sequence shown here is derived from an EMBL/GenBank/DDBJ whole genome shotgun (WGS) entry which is preliminary data.</text>
</comment>
<evidence type="ECO:0000259" key="3">
    <source>
        <dbReference type="Pfam" id="PF07687"/>
    </source>
</evidence>
<feature type="domain" description="Peptidase M20 dimerisation" evidence="3">
    <location>
        <begin position="173"/>
        <end position="279"/>
    </location>
</feature>
<dbReference type="EMBL" id="MEZK01000026">
    <property type="protein sequence ID" value="OGD62092.1"/>
    <property type="molecule type" value="Genomic_DNA"/>
</dbReference>
<dbReference type="SUPFAM" id="SSF55031">
    <property type="entry name" value="Bacterial exopeptidase dimerisation domain"/>
    <property type="match status" value="1"/>
</dbReference>
<dbReference type="InterPro" id="IPR002933">
    <property type="entry name" value="Peptidase_M20"/>
</dbReference>
<evidence type="ECO:0000313" key="5">
    <source>
        <dbReference type="Proteomes" id="UP000177006"/>
    </source>
</evidence>
<accession>A0A1F5E3X5</accession>
<dbReference type="Proteomes" id="UP000177006">
    <property type="component" value="Unassembled WGS sequence"/>
</dbReference>
<dbReference type="PANTHER" id="PTHR43808">
    <property type="entry name" value="ACETYLORNITHINE DEACETYLASE"/>
    <property type="match status" value="1"/>
</dbReference>